<evidence type="ECO:0000313" key="4">
    <source>
        <dbReference type="EMBL" id="KAB8040904.1"/>
    </source>
</evidence>
<feature type="domain" description="Chorismate mutase" evidence="3">
    <location>
        <begin position="1"/>
        <end position="88"/>
    </location>
</feature>
<dbReference type="InterPro" id="IPR002701">
    <property type="entry name" value="CM_II_prokaryot"/>
</dbReference>
<dbReference type="InterPro" id="IPR010950">
    <property type="entry name" value="Chorismate_mutase_arc"/>
</dbReference>
<evidence type="ECO:0000256" key="2">
    <source>
        <dbReference type="ARBA" id="ARBA00023235"/>
    </source>
</evidence>
<keyword evidence="2 4" id="KW-0413">Isomerase</keyword>
<dbReference type="NCBIfam" id="TIGR01791">
    <property type="entry name" value="CM_archaeal"/>
    <property type="match status" value="1"/>
</dbReference>
<gene>
    <name evidence="4" type="ORF">GCL60_02950</name>
</gene>
<dbReference type="InterPro" id="IPR051331">
    <property type="entry name" value="Chorismate_mutase-related"/>
</dbReference>
<dbReference type="AlphaFoldDB" id="A0A6N6VXQ3"/>
<proteinExistence type="predicted"/>
<evidence type="ECO:0000313" key="5">
    <source>
        <dbReference type="Proteomes" id="UP000437748"/>
    </source>
</evidence>
<dbReference type="InterPro" id="IPR036979">
    <property type="entry name" value="CM_dom_sf"/>
</dbReference>
<dbReference type="GO" id="GO:0004106">
    <property type="term" value="F:chorismate mutase activity"/>
    <property type="evidence" value="ECO:0007669"/>
    <property type="project" value="UniProtKB-EC"/>
</dbReference>
<dbReference type="InterPro" id="IPR036263">
    <property type="entry name" value="Chorismate_II_sf"/>
</dbReference>
<dbReference type="OrthoDB" id="9802281at2"/>
<dbReference type="GO" id="GO:0009697">
    <property type="term" value="P:salicylic acid biosynthetic process"/>
    <property type="evidence" value="ECO:0007669"/>
    <property type="project" value="TreeGrafter"/>
</dbReference>
<name>A0A6N6VXQ3_9BACT</name>
<dbReference type="Gene3D" id="1.20.59.10">
    <property type="entry name" value="Chorismate mutase"/>
    <property type="match status" value="1"/>
</dbReference>
<accession>A0A6N6VXQ3</accession>
<dbReference type="SUPFAM" id="SSF48600">
    <property type="entry name" value="Chorismate mutase II"/>
    <property type="match status" value="1"/>
</dbReference>
<dbReference type="EMBL" id="WFLM01000001">
    <property type="protein sequence ID" value="KAB8040904.1"/>
    <property type="molecule type" value="Genomic_DNA"/>
</dbReference>
<dbReference type="PANTHER" id="PTHR38041">
    <property type="entry name" value="CHORISMATE MUTASE"/>
    <property type="match status" value="1"/>
</dbReference>
<keyword evidence="5" id="KW-1185">Reference proteome</keyword>
<dbReference type="PROSITE" id="PS51168">
    <property type="entry name" value="CHORISMATE_MUT_2"/>
    <property type="match status" value="1"/>
</dbReference>
<sequence>MLNLNTLRKEIEDIDKLIIECLAKRENISTKIGEIKREMGIQIYDSEREKNLNSYYHELSLKFNLDPEFILKIFKLIIKKSRNVQLKN</sequence>
<dbReference type="GO" id="GO:0046417">
    <property type="term" value="P:chorismate metabolic process"/>
    <property type="evidence" value="ECO:0007669"/>
    <property type="project" value="InterPro"/>
</dbReference>
<dbReference type="Pfam" id="PF01817">
    <property type="entry name" value="CM_2"/>
    <property type="match status" value="1"/>
</dbReference>
<protein>
    <recommendedName>
        <fullName evidence="1">chorismate mutase</fullName>
        <ecNumber evidence="1">5.4.99.5</ecNumber>
    </recommendedName>
</protein>
<dbReference type="PANTHER" id="PTHR38041:SF1">
    <property type="entry name" value="CHORISMATE MUTASE"/>
    <property type="match status" value="1"/>
</dbReference>
<evidence type="ECO:0000256" key="1">
    <source>
        <dbReference type="ARBA" id="ARBA00012404"/>
    </source>
</evidence>
<comment type="caution">
    <text evidence="4">The sequence shown here is derived from an EMBL/GenBank/DDBJ whole genome shotgun (WGS) entry which is preliminary data.</text>
</comment>
<evidence type="ECO:0000259" key="3">
    <source>
        <dbReference type="PROSITE" id="PS51168"/>
    </source>
</evidence>
<organism evidence="4 5">
    <name type="scientific">Silvanigrella paludirubra</name>
    <dbReference type="NCBI Taxonomy" id="2499159"/>
    <lineage>
        <taxon>Bacteria</taxon>
        <taxon>Pseudomonadati</taxon>
        <taxon>Bdellovibrionota</taxon>
        <taxon>Oligoflexia</taxon>
        <taxon>Silvanigrellales</taxon>
        <taxon>Silvanigrellaceae</taxon>
        <taxon>Silvanigrella</taxon>
    </lineage>
</organism>
<dbReference type="SMART" id="SM00830">
    <property type="entry name" value="CM_2"/>
    <property type="match status" value="1"/>
</dbReference>
<dbReference type="EC" id="5.4.99.5" evidence="1"/>
<reference evidence="4 5" key="1">
    <citation type="submission" date="2019-10" db="EMBL/GenBank/DDBJ databases">
        <title>New species of Slilvanegrellaceae.</title>
        <authorList>
            <person name="Pitt A."/>
            <person name="Hahn M.W."/>
        </authorList>
    </citation>
    <scope>NUCLEOTIDE SEQUENCE [LARGE SCALE GENOMIC DNA]</scope>
    <source>
        <strain evidence="4 5">SP-Ram-0.45-NSY-1</strain>
    </source>
</reference>
<dbReference type="Proteomes" id="UP000437748">
    <property type="component" value="Unassembled WGS sequence"/>
</dbReference>